<dbReference type="RefSeq" id="WP_013810716.1">
    <property type="nucleotide sequence ID" value="NC_015565.1"/>
</dbReference>
<evidence type="ECO:0008006" key="4">
    <source>
        <dbReference type="Google" id="ProtNLM"/>
    </source>
</evidence>
<sequence precursor="true">MRKVTTALIIKFVMTFAAAWIAVSLIAGNSWTWALLAGILGTVVNYIVGDRYILPNYGNIVASAADGILGAGLLLLMDLASAALRLNTTAILLFGLIVVVGEYFFHQYLITSGIVEGKKAGT</sequence>
<dbReference type="KEGG" id="dca:Desca_2389"/>
<dbReference type="Pfam" id="PF10710">
    <property type="entry name" value="DUF2512"/>
    <property type="match status" value="1"/>
</dbReference>
<keyword evidence="1" id="KW-1133">Transmembrane helix</keyword>
<keyword evidence="1" id="KW-0812">Transmembrane</keyword>
<feature type="transmembrane region" description="Helical" evidence="1">
    <location>
        <begin position="7"/>
        <end position="25"/>
    </location>
</feature>
<dbReference type="EMBL" id="CP002736">
    <property type="protein sequence ID" value="AEF95224.1"/>
    <property type="molecule type" value="Genomic_DNA"/>
</dbReference>
<protein>
    <recommendedName>
        <fullName evidence="4">DUF2512 family protein</fullName>
    </recommendedName>
</protein>
<reference evidence="2 3" key="1">
    <citation type="submission" date="2011-05" db="EMBL/GenBank/DDBJ databases">
        <title>Complete sequence of Desulfotomaculum carboxydivorans CO-1-SRB.</title>
        <authorList>
            <consortium name="US DOE Joint Genome Institute"/>
            <person name="Lucas S."/>
            <person name="Han J."/>
            <person name="Lapidus A."/>
            <person name="Cheng J.-F."/>
            <person name="Goodwin L."/>
            <person name="Pitluck S."/>
            <person name="Peters L."/>
            <person name="Mikhailova N."/>
            <person name="Lu M."/>
            <person name="Han C."/>
            <person name="Tapia R."/>
            <person name="Land M."/>
            <person name="Hauser L."/>
            <person name="Kyrpides N."/>
            <person name="Ivanova N."/>
            <person name="Pagani I."/>
            <person name="Stams A."/>
            <person name="Plugge C."/>
            <person name="Muyzer G."/>
            <person name="Kuever J."/>
            <person name="Parshina S."/>
            <person name="Ivanova A."/>
            <person name="Nazina T."/>
            <person name="Woyke T."/>
        </authorList>
    </citation>
    <scope>NUCLEOTIDE SEQUENCE [LARGE SCALE GENOMIC DNA]</scope>
    <source>
        <strain evidence="3">DSM 14880 / VKM B-2319 / CO-1-SRB</strain>
    </source>
</reference>
<dbReference type="STRING" id="868595.Desca_2389"/>
<proteinExistence type="predicted"/>
<dbReference type="InterPro" id="IPR019649">
    <property type="entry name" value="DUF2512"/>
</dbReference>
<dbReference type="eggNOG" id="ENOG50335W1">
    <property type="taxonomic scope" value="Bacteria"/>
</dbReference>
<dbReference type="AlphaFoldDB" id="F6B3R5"/>
<accession>F6B3R5</accession>
<dbReference type="HOGENOM" id="CLU_128610_0_1_9"/>
<feature type="transmembrane region" description="Helical" evidence="1">
    <location>
        <begin position="60"/>
        <end position="84"/>
    </location>
</feature>
<name>F6B3R5_DESCC</name>
<evidence type="ECO:0000313" key="2">
    <source>
        <dbReference type="EMBL" id="AEF95224.1"/>
    </source>
</evidence>
<keyword evidence="1" id="KW-0472">Membrane</keyword>
<feature type="transmembrane region" description="Helical" evidence="1">
    <location>
        <begin position="31"/>
        <end position="48"/>
    </location>
</feature>
<gene>
    <name evidence="2" type="ordered locus">Desca_2389</name>
</gene>
<organism evidence="2 3">
    <name type="scientific">Desulfotomaculum nigrificans (strain DSM 14880 / VKM B-2319 / CO-1-SRB)</name>
    <name type="common">Desulfotomaculum carboxydivorans</name>
    <dbReference type="NCBI Taxonomy" id="868595"/>
    <lineage>
        <taxon>Bacteria</taxon>
        <taxon>Bacillati</taxon>
        <taxon>Bacillota</taxon>
        <taxon>Clostridia</taxon>
        <taxon>Eubacteriales</taxon>
        <taxon>Desulfotomaculaceae</taxon>
        <taxon>Desulfotomaculum</taxon>
    </lineage>
</organism>
<evidence type="ECO:0000313" key="3">
    <source>
        <dbReference type="Proteomes" id="UP000009226"/>
    </source>
</evidence>
<evidence type="ECO:0000256" key="1">
    <source>
        <dbReference type="SAM" id="Phobius"/>
    </source>
</evidence>
<dbReference type="Proteomes" id="UP000009226">
    <property type="component" value="Chromosome"/>
</dbReference>
<keyword evidence="3" id="KW-1185">Reference proteome</keyword>
<feature type="transmembrane region" description="Helical" evidence="1">
    <location>
        <begin position="90"/>
        <end position="110"/>
    </location>
</feature>